<reference evidence="2 3" key="1">
    <citation type="journal article" date="2010" name="Virol. J.">
        <title>Genomes of the T4-related bacteriophages as windows on microbial genome evolution.</title>
        <authorList>
            <person name="Petrov V.M."/>
            <person name="Ratnayaka S."/>
            <person name="Nolan J.M."/>
            <person name="Miller E.S."/>
            <person name="Karam J.D."/>
        </authorList>
    </citation>
    <scope>NUCLEOTIDE SEQUENCE [LARGE SCALE GENOMIC DNA]</scope>
</reference>
<name>E5EPE7_9CAUD</name>
<keyword evidence="3" id="KW-1185">Reference proteome</keyword>
<evidence type="ECO:0000313" key="2">
    <source>
        <dbReference type="EMBL" id="ADG59913.1"/>
    </source>
</evidence>
<sequence length="76" mass="8285">MNMSDIARALGITSSKRRQEEKRDRMRMVDIHRRAARSAASSTTNFYTSPLAHVSHDTGTSSTSCDTSSASSTSCD</sequence>
<protein>
    <submittedName>
        <fullName evidence="2">Uncharacterized protein</fullName>
    </submittedName>
</protein>
<feature type="compositionally biased region" description="Low complexity" evidence="1">
    <location>
        <begin position="57"/>
        <end position="76"/>
    </location>
</feature>
<gene>
    <name evidence="2" type="ORF">Acj9p013</name>
</gene>
<proteinExistence type="predicted"/>
<dbReference type="KEGG" id="vg:9926447"/>
<dbReference type="Proteomes" id="UP000008731">
    <property type="component" value="Segment"/>
</dbReference>
<dbReference type="GeneID" id="9926447"/>
<organism evidence="2 3">
    <name type="scientific">Acinetobacter phage Acj9</name>
    <dbReference type="NCBI Taxonomy" id="760939"/>
    <lineage>
        <taxon>Viruses</taxon>
        <taxon>Duplodnaviria</taxon>
        <taxon>Heunggongvirae</taxon>
        <taxon>Uroviricota</taxon>
        <taxon>Caudoviricetes</taxon>
        <taxon>Pantevenvirales</taxon>
        <taxon>Straboviridae</taxon>
        <taxon>Twarogvirinae</taxon>
        <taxon>Acajnonavirus</taxon>
        <taxon>Acajnonavirus acj9</taxon>
    </lineage>
</organism>
<dbReference type="EMBL" id="HM004124">
    <property type="protein sequence ID" value="ADG59913.1"/>
    <property type="molecule type" value="Genomic_DNA"/>
</dbReference>
<accession>E5EPE7</accession>
<dbReference type="RefSeq" id="YP_004010150.1">
    <property type="nucleotide sequence ID" value="NC_014663.1"/>
</dbReference>
<feature type="region of interest" description="Disordered" evidence="1">
    <location>
        <begin position="1"/>
        <end position="76"/>
    </location>
</feature>
<feature type="compositionally biased region" description="Basic and acidic residues" evidence="1">
    <location>
        <begin position="17"/>
        <end position="33"/>
    </location>
</feature>
<evidence type="ECO:0000313" key="3">
    <source>
        <dbReference type="Proteomes" id="UP000008731"/>
    </source>
</evidence>
<evidence type="ECO:0000256" key="1">
    <source>
        <dbReference type="SAM" id="MobiDB-lite"/>
    </source>
</evidence>